<feature type="chain" id="PRO_5023060269" description="Secreted protein" evidence="1">
    <location>
        <begin position="16"/>
        <end position="81"/>
    </location>
</feature>
<keyword evidence="1" id="KW-0732">Signal</keyword>
<name>A0A5B7CK11_PORTR</name>
<evidence type="ECO:0000256" key="1">
    <source>
        <dbReference type="SAM" id="SignalP"/>
    </source>
</evidence>
<dbReference type="Proteomes" id="UP000324222">
    <property type="component" value="Unassembled WGS sequence"/>
</dbReference>
<evidence type="ECO:0000313" key="3">
    <source>
        <dbReference type="Proteomes" id="UP000324222"/>
    </source>
</evidence>
<comment type="caution">
    <text evidence="2">The sequence shown here is derived from an EMBL/GenBank/DDBJ whole genome shotgun (WGS) entry which is preliminary data.</text>
</comment>
<feature type="signal peptide" evidence="1">
    <location>
        <begin position="1"/>
        <end position="15"/>
    </location>
</feature>
<protein>
    <recommendedName>
        <fullName evidence="4">Secreted protein</fullName>
    </recommendedName>
</protein>
<organism evidence="2 3">
    <name type="scientific">Portunus trituberculatus</name>
    <name type="common">Swimming crab</name>
    <name type="synonym">Neptunus trituberculatus</name>
    <dbReference type="NCBI Taxonomy" id="210409"/>
    <lineage>
        <taxon>Eukaryota</taxon>
        <taxon>Metazoa</taxon>
        <taxon>Ecdysozoa</taxon>
        <taxon>Arthropoda</taxon>
        <taxon>Crustacea</taxon>
        <taxon>Multicrustacea</taxon>
        <taxon>Malacostraca</taxon>
        <taxon>Eumalacostraca</taxon>
        <taxon>Eucarida</taxon>
        <taxon>Decapoda</taxon>
        <taxon>Pleocyemata</taxon>
        <taxon>Brachyura</taxon>
        <taxon>Eubrachyura</taxon>
        <taxon>Portunoidea</taxon>
        <taxon>Portunidae</taxon>
        <taxon>Portuninae</taxon>
        <taxon>Portunus</taxon>
    </lineage>
</organism>
<sequence length="81" mass="9108">MLFLFLLSVGALGAADVLNQVEDFLIDLLFLSASGTSYHFCLLCPFDKGFRWPPLSSRGPSPRLLIRPHPPLYLLLLIKHQ</sequence>
<evidence type="ECO:0008006" key="4">
    <source>
        <dbReference type="Google" id="ProtNLM"/>
    </source>
</evidence>
<dbReference type="AlphaFoldDB" id="A0A5B7CK11"/>
<accession>A0A5B7CK11</accession>
<reference evidence="2 3" key="1">
    <citation type="submission" date="2019-05" db="EMBL/GenBank/DDBJ databases">
        <title>Another draft genome of Portunus trituberculatus and its Hox gene families provides insights of decapod evolution.</title>
        <authorList>
            <person name="Jeong J.-H."/>
            <person name="Song I."/>
            <person name="Kim S."/>
            <person name="Choi T."/>
            <person name="Kim D."/>
            <person name="Ryu S."/>
            <person name="Kim W."/>
        </authorList>
    </citation>
    <scope>NUCLEOTIDE SEQUENCE [LARGE SCALE GENOMIC DNA]</scope>
    <source>
        <tissue evidence="2">Muscle</tissue>
    </source>
</reference>
<keyword evidence="3" id="KW-1185">Reference proteome</keyword>
<evidence type="ECO:0000313" key="2">
    <source>
        <dbReference type="EMBL" id="MPC09917.1"/>
    </source>
</evidence>
<gene>
    <name evidence="2" type="ORF">E2C01_002537</name>
</gene>
<proteinExistence type="predicted"/>
<dbReference type="EMBL" id="VSRR010000093">
    <property type="protein sequence ID" value="MPC09917.1"/>
    <property type="molecule type" value="Genomic_DNA"/>
</dbReference>